<dbReference type="UniPathway" id="UPA00253">
    <property type="reaction ID" value="UER00331"/>
</dbReference>
<evidence type="ECO:0000256" key="11">
    <source>
        <dbReference type="ARBA" id="ARBA00022676"/>
    </source>
</evidence>
<comment type="cofactor">
    <cofactor evidence="1 21">
        <name>Mg(2+)</name>
        <dbReference type="ChEBI" id="CHEBI:18420"/>
    </cofactor>
</comment>
<feature type="binding site" evidence="21">
    <location>
        <position position="136"/>
    </location>
    <ligand>
        <name>Mg(2+)</name>
        <dbReference type="ChEBI" id="CHEBI:18420"/>
        <label>1</label>
        <note>catalytic</note>
    </ligand>
</feature>
<dbReference type="PROSITE" id="PS00629">
    <property type="entry name" value="IMP_1"/>
    <property type="match status" value="1"/>
</dbReference>
<dbReference type="Pfam" id="PF01729">
    <property type="entry name" value="QRPTase_C"/>
    <property type="match status" value="1"/>
</dbReference>
<proteinExistence type="inferred from homology"/>
<dbReference type="InterPro" id="IPR000760">
    <property type="entry name" value="Inositol_monophosphatase-like"/>
</dbReference>
<dbReference type="PROSITE" id="PS00630">
    <property type="entry name" value="IMP_2"/>
    <property type="match status" value="1"/>
</dbReference>
<comment type="catalytic activity">
    <reaction evidence="18">
        <text>adenosine 3',5'-bisphosphate + H2O = AMP + phosphate</text>
        <dbReference type="Rhea" id="RHEA:10040"/>
        <dbReference type="ChEBI" id="CHEBI:15377"/>
        <dbReference type="ChEBI" id="CHEBI:43474"/>
        <dbReference type="ChEBI" id="CHEBI:58343"/>
        <dbReference type="ChEBI" id="CHEBI:456215"/>
        <dbReference type="EC" id="3.1.3.7"/>
    </reaction>
    <physiologicalReaction direction="left-to-right" evidence="18">
        <dbReference type="Rhea" id="RHEA:10041"/>
    </physiologicalReaction>
</comment>
<evidence type="ECO:0000256" key="3">
    <source>
        <dbReference type="ARBA" id="ARBA00004893"/>
    </source>
</evidence>
<evidence type="ECO:0000256" key="17">
    <source>
        <dbReference type="ARBA" id="ARBA00044466"/>
    </source>
</evidence>
<evidence type="ECO:0000259" key="23">
    <source>
        <dbReference type="Pfam" id="PF02749"/>
    </source>
</evidence>
<feature type="binding site" evidence="21">
    <location>
        <position position="135"/>
    </location>
    <ligand>
        <name>Mg(2+)</name>
        <dbReference type="ChEBI" id="CHEBI:18420"/>
        <label>1</label>
        <note>catalytic</note>
    </ligand>
</feature>
<comment type="subunit">
    <text evidence="6">Hexamer formed by 3 homodimers.</text>
</comment>
<evidence type="ECO:0000256" key="12">
    <source>
        <dbReference type="ARBA" id="ARBA00022679"/>
    </source>
</evidence>
<comment type="function">
    <text evidence="2">Involved in the catabolism of quinolinic acid (QA).</text>
</comment>
<comment type="catalytic activity">
    <reaction evidence="19">
        <text>3'-phosphoadenylyl sulfate + H2O = adenosine 5'-phosphosulfate + phosphate</text>
        <dbReference type="Rhea" id="RHEA:77639"/>
        <dbReference type="ChEBI" id="CHEBI:15377"/>
        <dbReference type="ChEBI" id="CHEBI:43474"/>
        <dbReference type="ChEBI" id="CHEBI:58243"/>
        <dbReference type="ChEBI" id="CHEBI:58339"/>
        <dbReference type="EC" id="3.1.3.7"/>
    </reaction>
    <physiologicalReaction direction="left-to-right" evidence="19">
        <dbReference type="Rhea" id="RHEA:77640"/>
    </physiologicalReaction>
</comment>
<dbReference type="FunFam" id="3.90.1170.20:FF:000003">
    <property type="entry name" value="Nicotinate-nucleotide pyrophosphorylase [carboxylating]"/>
    <property type="match status" value="1"/>
</dbReference>
<dbReference type="Pfam" id="PF02749">
    <property type="entry name" value="QRPTase_N"/>
    <property type="match status" value="1"/>
</dbReference>
<dbReference type="NCBIfam" id="TIGR00078">
    <property type="entry name" value="nadC"/>
    <property type="match status" value="1"/>
</dbReference>
<evidence type="ECO:0000313" key="25">
    <source>
        <dbReference type="Proteomes" id="UP000037751"/>
    </source>
</evidence>
<name>A0A0M8MT18_9BASI</name>
<comment type="catalytic activity">
    <reaction evidence="20">
        <text>nicotinate beta-D-ribonucleotide + CO2 + diphosphate = quinolinate + 5-phospho-alpha-D-ribose 1-diphosphate + 2 H(+)</text>
        <dbReference type="Rhea" id="RHEA:12733"/>
        <dbReference type="ChEBI" id="CHEBI:15378"/>
        <dbReference type="ChEBI" id="CHEBI:16526"/>
        <dbReference type="ChEBI" id="CHEBI:29959"/>
        <dbReference type="ChEBI" id="CHEBI:33019"/>
        <dbReference type="ChEBI" id="CHEBI:57502"/>
        <dbReference type="ChEBI" id="CHEBI:58017"/>
        <dbReference type="EC" id="2.4.2.19"/>
    </reaction>
</comment>
<dbReference type="EC" id="2.4.2.19" evidence="7"/>
<dbReference type="GO" id="GO:0008441">
    <property type="term" value="F:3'(2'),5'-bisphosphate nucleotidase activity"/>
    <property type="evidence" value="ECO:0007669"/>
    <property type="project" value="UniProtKB-EC"/>
</dbReference>
<evidence type="ECO:0000256" key="5">
    <source>
        <dbReference type="ARBA" id="ARBA00009759"/>
    </source>
</evidence>
<dbReference type="InterPro" id="IPR036068">
    <property type="entry name" value="Nicotinate_pribotase-like_C"/>
</dbReference>
<dbReference type="GO" id="GO:0046854">
    <property type="term" value="P:phosphatidylinositol phosphate biosynthetic process"/>
    <property type="evidence" value="ECO:0007669"/>
    <property type="project" value="InterPro"/>
</dbReference>
<dbReference type="VEuPathDB" id="FungiDB:Malapachy_1811"/>
<dbReference type="InterPro" id="IPR004393">
    <property type="entry name" value="NadC"/>
</dbReference>
<dbReference type="SUPFAM" id="SSF51690">
    <property type="entry name" value="Nicotinate/Quinolinate PRTase C-terminal domain-like"/>
    <property type="match status" value="1"/>
</dbReference>
<evidence type="ECO:0000256" key="2">
    <source>
        <dbReference type="ARBA" id="ARBA00003237"/>
    </source>
</evidence>
<dbReference type="Proteomes" id="UP000037751">
    <property type="component" value="Unassembled WGS sequence"/>
</dbReference>
<organism evidence="24 25">
    <name type="scientific">Malassezia pachydermatis</name>
    <dbReference type="NCBI Taxonomy" id="77020"/>
    <lineage>
        <taxon>Eukaryota</taxon>
        <taxon>Fungi</taxon>
        <taxon>Dikarya</taxon>
        <taxon>Basidiomycota</taxon>
        <taxon>Ustilaginomycotina</taxon>
        <taxon>Malasseziomycetes</taxon>
        <taxon>Malasseziales</taxon>
        <taxon>Malasseziaceae</taxon>
        <taxon>Malassezia</taxon>
    </lineage>
</organism>
<dbReference type="OrthoDB" id="411145at2759"/>
<comment type="similarity">
    <text evidence="4">Belongs to the NadC/ModD family.</text>
</comment>
<dbReference type="InterPro" id="IPR020583">
    <property type="entry name" value="Inositol_monoP_metal-BS"/>
</dbReference>
<dbReference type="Gene3D" id="3.20.20.70">
    <property type="entry name" value="Aldolase class I"/>
    <property type="match status" value="1"/>
</dbReference>
<feature type="domain" description="Quinolinate phosphoribosyl transferase C-terminal" evidence="22">
    <location>
        <begin position="504"/>
        <end position="684"/>
    </location>
</feature>
<keyword evidence="11" id="KW-0328">Glycosyltransferase</keyword>
<evidence type="ECO:0000256" key="16">
    <source>
        <dbReference type="ARBA" id="ARBA00033102"/>
    </source>
</evidence>
<protein>
    <recommendedName>
        <fullName evidence="9">Nicotinate-nucleotide pyrophosphorylase [carboxylating]</fullName>
        <ecNumber evidence="7">2.4.2.19</ecNumber>
        <ecNumber evidence="8">3.1.3.7</ecNumber>
    </recommendedName>
    <alternativeName>
        <fullName evidence="16">Quinolinate phosphoribosyltransferase [decarboxylating]</fullName>
    </alternativeName>
</protein>
<evidence type="ECO:0000256" key="9">
    <source>
        <dbReference type="ARBA" id="ARBA00020990"/>
    </source>
</evidence>
<dbReference type="InterPro" id="IPR037128">
    <property type="entry name" value="Quinolinate_PRibosylTase_N_sf"/>
</dbReference>
<evidence type="ECO:0000259" key="22">
    <source>
        <dbReference type="Pfam" id="PF01729"/>
    </source>
</evidence>
<dbReference type="EMBL" id="LGAV01000005">
    <property type="protein sequence ID" value="KOS13764.1"/>
    <property type="molecule type" value="Genomic_DNA"/>
</dbReference>
<dbReference type="GO" id="GO:0046872">
    <property type="term" value="F:metal ion binding"/>
    <property type="evidence" value="ECO:0007669"/>
    <property type="project" value="UniProtKB-KW"/>
</dbReference>
<dbReference type="AlphaFoldDB" id="A0A0M8MT18"/>
<dbReference type="SUPFAM" id="SSF54675">
    <property type="entry name" value="Nicotinate/Quinolinate PRTase N-terminal domain-like"/>
    <property type="match status" value="1"/>
</dbReference>
<comment type="similarity">
    <text evidence="5">Belongs to the inositol monophosphatase superfamily.</text>
</comment>
<dbReference type="InterPro" id="IPR051090">
    <property type="entry name" value="Inositol_monoP_superfamily"/>
</dbReference>
<dbReference type="GO" id="GO:0009435">
    <property type="term" value="P:NAD+ biosynthetic process"/>
    <property type="evidence" value="ECO:0007669"/>
    <property type="project" value="UniProtKB-UniPathway"/>
</dbReference>
<keyword evidence="13 21" id="KW-0479">Metal-binding</keyword>
<evidence type="ECO:0000256" key="7">
    <source>
        <dbReference type="ARBA" id="ARBA00011944"/>
    </source>
</evidence>
<evidence type="ECO:0000256" key="1">
    <source>
        <dbReference type="ARBA" id="ARBA00001946"/>
    </source>
</evidence>
<evidence type="ECO:0000256" key="21">
    <source>
        <dbReference type="PIRSR" id="PIRSR600760-2"/>
    </source>
</evidence>
<dbReference type="STRING" id="77020.A0A0M8MT18"/>
<keyword evidence="10" id="KW-0662">Pyridine nucleotide biosynthesis</keyword>
<feature type="binding site" evidence="21">
    <location>
        <position position="295"/>
    </location>
    <ligand>
        <name>Mg(2+)</name>
        <dbReference type="ChEBI" id="CHEBI:18420"/>
        <label>1</label>
        <note>catalytic</note>
    </ligand>
</feature>
<feature type="domain" description="Quinolinate phosphoribosyl transferase N-terminal" evidence="23">
    <location>
        <begin position="416"/>
        <end position="501"/>
    </location>
</feature>
<feature type="binding site" evidence="21">
    <location>
        <position position="133"/>
    </location>
    <ligand>
        <name>Mg(2+)</name>
        <dbReference type="ChEBI" id="CHEBI:18420"/>
        <label>1</label>
        <note>catalytic</note>
    </ligand>
</feature>
<dbReference type="Gene3D" id="3.40.190.80">
    <property type="match status" value="1"/>
</dbReference>
<dbReference type="InterPro" id="IPR022412">
    <property type="entry name" value="Quinolinate_PRibosylTrfase_N"/>
</dbReference>
<reference evidence="24 25" key="1">
    <citation type="submission" date="2015-07" db="EMBL/GenBank/DDBJ databases">
        <title>Draft Genome Sequence of Malassezia furfur CBS1878 and Malassezia pachydermatis CBS1879.</title>
        <authorList>
            <person name="Triana S."/>
            <person name="Ohm R."/>
            <person name="Gonzalez A."/>
            <person name="DeCock H."/>
            <person name="Restrepo S."/>
            <person name="Celis A."/>
        </authorList>
    </citation>
    <scope>NUCLEOTIDE SEQUENCE [LARGE SCALE GENOMIC DNA]</scope>
    <source>
        <strain evidence="24 25">CBS 1879</strain>
    </source>
</reference>
<keyword evidence="15 21" id="KW-0460">Magnesium</keyword>
<comment type="catalytic activity">
    <reaction evidence="17">
        <text>adenosine 2',5'-bisphosphate + H2O = AMP + phosphate</text>
        <dbReference type="Rhea" id="RHEA:77643"/>
        <dbReference type="ChEBI" id="CHEBI:15377"/>
        <dbReference type="ChEBI" id="CHEBI:43474"/>
        <dbReference type="ChEBI" id="CHEBI:194156"/>
        <dbReference type="ChEBI" id="CHEBI:456215"/>
        <dbReference type="EC" id="3.1.3.7"/>
    </reaction>
    <physiologicalReaction direction="left-to-right" evidence="17">
        <dbReference type="Rhea" id="RHEA:77644"/>
    </physiologicalReaction>
</comment>
<evidence type="ECO:0000256" key="8">
    <source>
        <dbReference type="ARBA" id="ARBA00012633"/>
    </source>
</evidence>
<dbReference type="EC" id="3.1.3.7" evidence="8"/>
<dbReference type="Pfam" id="PF00459">
    <property type="entry name" value="Inositol_P"/>
    <property type="match status" value="1"/>
</dbReference>
<dbReference type="PANTHER" id="PTHR43200">
    <property type="entry name" value="PHOSPHATASE"/>
    <property type="match status" value="1"/>
</dbReference>
<evidence type="ECO:0000313" key="24">
    <source>
        <dbReference type="EMBL" id="KOS13764.1"/>
    </source>
</evidence>
<dbReference type="InterPro" id="IPR006239">
    <property type="entry name" value="DPNP"/>
</dbReference>
<keyword evidence="14" id="KW-0378">Hydrolase</keyword>
<evidence type="ECO:0000256" key="19">
    <source>
        <dbReference type="ARBA" id="ARBA00044484"/>
    </source>
</evidence>
<dbReference type="FunFam" id="3.20.20.70:FF:000090">
    <property type="entry name" value="Nicotinate-nucleotide pyrophosphorylase [carboxylating]"/>
    <property type="match status" value="1"/>
</dbReference>
<dbReference type="SUPFAM" id="SSF56655">
    <property type="entry name" value="Carbohydrate phosphatase"/>
    <property type="match status" value="1"/>
</dbReference>
<dbReference type="FunFam" id="3.40.190.80:FF:000003">
    <property type="entry name" value="PAP-specific phosphatase HAL2-like"/>
    <property type="match status" value="1"/>
</dbReference>
<evidence type="ECO:0000256" key="10">
    <source>
        <dbReference type="ARBA" id="ARBA00022642"/>
    </source>
</evidence>
<sequence length="687" mass="73943">MSTYLEEEKRIAIEAVRMACTITTKVFKTLTSAESVTKKDKSPVTIGDFSAQAAINYVLQKYFPDDGIVGEEDSGDLQGDEGQPIREKVSSLVNDALSVFNYSSSPLSDKELLDVIDRGTYEGGKEGRFWTLDPIDGTKGFLRGGQYAVCLALLREGRVELGVMGCPNLPVDKHQPKPKDGEIRTSSMEGLGVLFVTVRGHGAFSAPLDDPSAPLTPVQMRDLQGTFAGASFCESVEAGHSSLGTNARIAQLLGMGDNHVRMDSQAKYGSIARGDGDVYLRLPVGDGSYQEKIWDHASGTLLVEEAGGKVSDIAGRPLDFSRGRTLAGNKGVIACQAAMHPKLVEAVATALQEEGRAALLASSTLHRRAPAFSDRPRKTMAHLKYAHLLPPSWEATIVEWLKEDCPSFDWGGYVVGDTERTATLLCKQEGVLAGVPFVNAVFQQLECSISWNFEEGAYLSAKDNLPGTPEGKVKVAVAHVSGPVRRILLGERVALNTLARCAGIATASHQLLQAARNAGFRGIVAGTRKTTPGFRLVEKYGMIVGGVDAHRYDLSSMVMLKDNHVWSTGSITAAVDAARRVGGFSLRIDVEVRTLAEAQEAIRAGADVIMLDNMVGDELVSCARQLKADLGRTPGGEGYHFLLESSGGITLENIQTDQRIDDAIDIISTSAIHQSTKHIDFSLKIDH</sequence>
<comment type="pathway">
    <text evidence="3">Cofactor biosynthesis; NAD(+) biosynthesis; nicotinate D-ribonucleotide from quinolinate: step 1/1.</text>
</comment>
<dbReference type="GeneID" id="28728184"/>
<dbReference type="InterPro" id="IPR013785">
    <property type="entry name" value="Aldolase_TIM"/>
</dbReference>
<evidence type="ECO:0000256" key="14">
    <source>
        <dbReference type="ARBA" id="ARBA00022801"/>
    </source>
</evidence>
<evidence type="ECO:0000256" key="18">
    <source>
        <dbReference type="ARBA" id="ARBA00044479"/>
    </source>
</evidence>
<keyword evidence="25" id="KW-1185">Reference proteome</keyword>
<evidence type="ECO:0000256" key="15">
    <source>
        <dbReference type="ARBA" id="ARBA00022842"/>
    </source>
</evidence>
<evidence type="ECO:0000256" key="13">
    <source>
        <dbReference type="ARBA" id="ARBA00022723"/>
    </source>
</evidence>
<evidence type="ECO:0000256" key="4">
    <source>
        <dbReference type="ARBA" id="ARBA00009400"/>
    </source>
</evidence>
<dbReference type="InterPro" id="IPR020550">
    <property type="entry name" value="Inositol_monophosphatase_CS"/>
</dbReference>
<feature type="binding site" evidence="21">
    <location>
        <position position="71"/>
    </location>
    <ligand>
        <name>Mg(2+)</name>
        <dbReference type="ChEBI" id="CHEBI:18420"/>
        <label>1</label>
        <note>catalytic</note>
    </ligand>
</feature>
<dbReference type="GO" id="GO:0000103">
    <property type="term" value="P:sulfate assimilation"/>
    <property type="evidence" value="ECO:0007669"/>
    <property type="project" value="TreeGrafter"/>
</dbReference>
<dbReference type="InterPro" id="IPR002638">
    <property type="entry name" value="Quinolinate_PRibosylTrfase_C"/>
</dbReference>
<dbReference type="PANTHER" id="PTHR43200:SF6">
    <property type="entry name" value="3'(2'),5'-BISPHOSPHATE NUCLEOTIDASE"/>
    <property type="match status" value="1"/>
</dbReference>
<dbReference type="RefSeq" id="XP_017991396.1">
    <property type="nucleotide sequence ID" value="XM_018136309.1"/>
</dbReference>
<dbReference type="Gene3D" id="3.90.1170.20">
    <property type="entry name" value="Quinolinate phosphoribosyl transferase, N-terminal domain"/>
    <property type="match status" value="1"/>
</dbReference>
<dbReference type="Gene3D" id="3.30.540.10">
    <property type="entry name" value="Fructose-1,6-Bisphosphatase, subunit A, domain 1"/>
    <property type="match status" value="1"/>
</dbReference>
<accession>A0A0M8MT18</accession>
<dbReference type="CDD" id="cd01517">
    <property type="entry name" value="PAP_phosphatase"/>
    <property type="match status" value="1"/>
</dbReference>
<dbReference type="GO" id="GO:0004514">
    <property type="term" value="F:nicotinate-nucleotide diphosphorylase (carboxylating) activity"/>
    <property type="evidence" value="ECO:0007669"/>
    <property type="project" value="UniProtKB-EC"/>
</dbReference>
<dbReference type="CDD" id="cd01572">
    <property type="entry name" value="QPRTase"/>
    <property type="match status" value="1"/>
</dbReference>
<dbReference type="NCBIfam" id="TIGR01330">
    <property type="entry name" value="bisphos_HAL2"/>
    <property type="match status" value="1"/>
</dbReference>
<evidence type="ECO:0000256" key="20">
    <source>
        <dbReference type="ARBA" id="ARBA00047445"/>
    </source>
</evidence>
<gene>
    <name evidence="24" type="ORF">Malapachy_1811</name>
</gene>
<keyword evidence="12" id="KW-0808">Transferase</keyword>
<evidence type="ECO:0000256" key="6">
    <source>
        <dbReference type="ARBA" id="ARBA00011218"/>
    </source>
</evidence>
<comment type="caution">
    <text evidence="24">The sequence shown here is derived from an EMBL/GenBank/DDBJ whole genome shotgun (WGS) entry which is preliminary data.</text>
</comment>